<accession>A0AAE0GZC8</accession>
<evidence type="ECO:0000256" key="1">
    <source>
        <dbReference type="SAM" id="MobiDB-lite"/>
    </source>
</evidence>
<protein>
    <submittedName>
        <fullName evidence="3">Uncharacterized protein</fullName>
    </submittedName>
</protein>
<dbReference type="Proteomes" id="UP001190700">
    <property type="component" value="Unassembled WGS sequence"/>
</dbReference>
<organism evidence="3 4">
    <name type="scientific">Cymbomonas tetramitiformis</name>
    <dbReference type="NCBI Taxonomy" id="36881"/>
    <lineage>
        <taxon>Eukaryota</taxon>
        <taxon>Viridiplantae</taxon>
        <taxon>Chlorophyta</taxon>
        <taxon>Pyramimonadophyceae</taxon>
        <taxon>Pyramimonadales</taxon>
        <taxon>Pyramimonadaceae</taxon>
        <taxon>Cymbomonas</taxon>
    </lineage>
</organism>
<gene>
    <name evidence="3" type="ORF">CYMTET_5561</name>
</gene>
<proteinExistence type="predicted"/>
<evidence type="ECO:0000313" key="4">
    <source>
        <dbReference type="Proteomes" id="UP001190700"/>
    </source>
</evidence>
<feature type="region of interest" description="Disordered" evidence="1">
    <location>
        <begin position="162"/>
        <end position="191"/>
    </location>
</feature>
<sequence length="630" mass="70077">MRLYCTVLIIWLNLGIVTANISVNTSDDNNATDHLFLFPENISPGFGNDDSDSGFFILPPPPPPSGPGKPKSGFADITIVEFIRTPYAVIYNAFNRHGKRAIITDPENPLYNSDELEAEAIIESAREYQEFVLQETGGLAVEFGDDELGPLILRSEPDSLIGGAPSENAVGSNSGAQGALQDSDDDELPSLQSMPFAQRAGRPPFTAFEGGVMLLVHSDSAEIREYVSTRDYNQDPRRSIHSFQDDSNFILWLDFHVDTVSEARLDTLKDVKSYKWHDFEISVVLENYRQLNHNKMATVRWFQKELPGTVFAIRLQPSHIQFWERVQKPEALHGKPGKKAALDSHTALYAEITIFNEFDFTYTHNHWATPETNLQMFANIIIPHLLRTKVELGLLPTHPSVVILDCWPPQKQQSFRDAVSSKWPWVFLHYVPPGCTGIIQKFDVDGGGVIKPAACHGLCANRGWAKTKIPTAFEAETRQKAAALHREGKLWPSSGATVIVFDGDEEEPDAATTDWADVTDHTTSQAEASTSAAVENAHRNTFDDVGQAIVEATESRRNKRSRAQAEDEEEITFEDMTVDTVAITLATSKDGHAFKVKVDPYEAVTSIPEQFYDEMVIKLSAIMKAKKTAA</sequence>
<reference evidence="3 4" key="1">
    <citation type="journal article" date="2015" name="Genome Biol. Evol.">
        <title>Comparative Genomics of a Bacterivorous Green Alga Reveals Evolutionary Causalities and Consequences of Phago-Mixotrophic Mode of Nutrition.</title>
        <authorList>
            <person name="Burns J.A."/>
            <person name="Paasch A."/>
            <person name="Narechania A."/>
            <person name="Kim E."/>
        </authorList>
    </citation>
    <scope>NUCLEOTIDE SEQUENCE [LARGE SCALE GENOMIC DNA]</scope>
    <source>
        <strain evidence="3 4">PLY_AMNH</strain>
    </source>
</reference>
<keyword evidence="2" id="KW-0732">Signal</keyword>
<keyword evidence="4" id="KW-1185">Reference proteome</keyword>
<name>A0AAE0GZC8_9CHLO</name>
<dbReference type="AlphaFoldDB" id="A0AAE0GZC8"/>
<evidence type="ECO:0000313" key="3">
    <source>
        <dbReference type="EMBL" id="KAK3286916.1"/>
    </source>
</evidence>
<comment type="caution">
    <text evidence="3">The sequence shown here is derived from an EMBL/GenBank/DDBJ whole genome shotgun (WGS) entry which is preliminary data.</text>
</comment>
<feature type="chain" id="PRO_5042211455" evidence="2">
    <location>
        <begin position="20"/>
        <end position="630"/>
    </location>
</feature>
<feature type="signal peptide" evidence="2">
    <location>
        <begin position="1"/>
        <end position="19"/>
    </location>
</feature>
<evidence type="ECO:0000256" key="2">
    <source>
        <dbReference type="SAM" id="SignalP"/>
    </source>
</evidence>
<dbReference type="EMBL" id="LGRX02001096">
    <property type="protein sequence ID" value="KAK3286916.1"/>
    <property type="molecule type" value="Genomic_DNA"/>
</dbReference>